<dbReference type="InterPro" id="IPR010285">
    <property type="entry name" value="DNA_helicase_pif1-like_DEAD"/>
</dbReference>
<evidence type="ECO:0000313" key="5">
    <source>
        <dbReference type="EMBL" id="AAD20107.1"/>
    </source>
</evidence>
<dbReference type="InterPro" id="IPR025476">
    <property type="entry name" value="Helitron_helicase-like"/>
</dbReference>
<evidence type="ECO:0000256" key="1">
    <source>
        <dbReference type="RuleBase" id="RU363044"/>
    </source>
</evidence>
<reference key="1">
    <citation type="journal article" date="1999" name="Nature">
        <title>Sequence and analysis of chromosome 2 of the plant Arabidopsis thaliana.</title>
        <authorList>
            <person name="Lin X."/>
            <person name="Kaul S."/>
            <person name="Rounsley S."/>
            <person name="Shea T.P."/>
            <person name="Benito M.I."/>
            <person name="Town C.D."/>
            <person name="Fujii C.Y."/>
            <person name="Mason T."/>
            <person name="Bowman C.L."/>
            <person name="Barnstead M."/>
            <person name="Feldblyum T.V."/>
            <person name="Buell C.R."/>
            <person name="Ketchum K.A."/>
            <person name="Lee J."/>
            <person name="Ronning C.M."/>
            <person name="Koo H.L."/>
            <person name="Moffat K.S."/>
            <person name="Cronin L.A."/>
            <person name="Shen M."/>
            <person name="Pai G."/>
            <person name="Van Aken S."/>
            <person name="Umayam L."/>
            <person name="Tallon L.J."/>
            <person name="Gill J.E."/>
            <person name="Adams M.D."/>
            <person name="Carrera A.J."/>
            <person name="Creasy T.H."/>
            <person name="Goodman H.M."/>
            <person name="Somerville C.R."/>
            <person name="Copenhaver G.P."/>
            <person name="Preuss D."/>
            <person name="Nierman W.C."/>
            <person name="White O."/>
            <person name="Eisen J.A."/>
            <person name="Salzberg S.L."/>
            <person name="Fraser C.M."/>
            <person name="Venter J.C."/>
        </authorList>
    </citation>
    <scope>NUCLEOTIDE SEQUENCE [LARGE SCALE GENOMIC DNA]</scope>
    <source>
        <strain>cv. Columbia</strain>
    </source>
</reference>
<comment type="catalytic activity">
    <reaction evidence="1">
        <text>ATP + H2O = ADP + phosphate + H(+)</text>
        <dbReference type="Rhea" id="RHEA:13065"/>
        <dbReference type="ChEBI" id="CHEBI:15377"/>
        <dbReference type="ChEBI" id="CHEBI:15378"/>
        <dbReference type="ChEBI" id="CHEBI:30616"/>
        <dbReference type="ChEBI" id="CHEBI:43474"/>
        <dbReference type="ChEBI" id="CHEBI:456216"/>
        <dbReference type="EC" id="5.6.2.3"/>
    </reaction>
</comment>
<keyword evidence="1" id="KW-0378">Hydrolase</keyword>
<sequence>MLIILLELPPLYKQYKIVLFVLLSCFLLSTDRSEEFDDHIFDCSSQEEYESDKDSPSDQVVEPNNMIDMKDFAIFWYGERLNRRKKSANPVYTGCCMQGQIVLPMLKESPEYMWWLLTSDHPDAKNLEQISDHTTCCFHSHLLVARWIDQLKRDVVHLCLIAHDRFNIEKEEANFHMRIISKRETDGRVYNLPSVAEVAALIPGDFDDNLDKKDIVLQMKSGKLRRIHECHYPLLFPKGEDGYRLGIKKTPTKTSKGKKSMRQWFDYRLQERKDEKHILLRSKRLLQQFMTKLRSTNKQAVQDASDAGDNDLSNKGKSYIIPPSFTGGPAYMQQNYLDAIGTCKHFGFPDLFITFTCNPKWPEITRFVKERKLNAEDRPDIICRIYKMKLDNLMDDLTKNHIFAMYTVEFQKRGLPHAHIIVWMDPRYKFHTADHVDKIIFAEIPDKEKHPELYQAVSECMIHGPCRLVNPNSPCMENGKCSKYYPKNHVENTSLDYKGYPIYRRRDSGRFIEKNKYQCDNWYVVPYNDVLLRKYRAHINVEWCNQSVSIKYLFKYVNKGPDRVTQNNVGEINNDPQERNQVQDYFDCRGYPIHYRQTSVTKLTFHEKGKQSVYVKEGETAESVLYRVNNDETQFIAWFELNKRDPEAAKLLYEQIPNFYTINHVPPKIDDAYHLRILINNIRAPKGFDDIKTVEGVVHKTYRDACYALGLLDDDKEYIHGIEEANFWCSPKYVRKSFVIMLISESLSSPVVVWEHTWKILFEDFQRKVRDKLERPDLWRYKMLLEPGDEPAFNPLIIDERNYNRESLKKKHDNWLKTLTPEHKKVYHDEIMDDVLNDKGGVFFLYAFGGTGKTFLWKVLSAAIRCKGDTCLNVASSSIASLLLEGGRTAHSRFGIPLTPHETSTCNMERGSDLAELVTAAKLIIWDEDMPFGRKVILFGGDFRQILHVIPAAGRELIVKSSLNSSYLWQHCKVLKLTKNMRLLQDIDINEAREIEDFLKWILTVGEGKLNEPSDGVTHIQIPDDILIPEGDNPIESIIKAVYGTTFAQKRDPKFFQHKAILCPTNDDVNSINDHMLSKLTGEERIYRSSNSIDPSDTRADKNPIYTPDFLNKIKISGLANHLLRLKVGCPVMLLRNFYPHGGLMNGTRLQIVRLGDKLVQGRILTGTRVGKLVIIPRMSLTPSDRRLPFKMKRRHFPLSVAFAMTINKSQGQSLGNVGMYLPKAVFSHG</sequence>
<dbReference type="GO" id="GO:0043139">
    <property type="term" value="F:5'-3' DNA helicase activity"/>
    <property type="evidence" value="ECO:0007669"/>
    <property type="project" value="UniProtKB-EC"/>
</dbReference>
<dbReference type="GO" id="GO:0000723">
    <property type="term" value="P:telomere maintenance"/>
    <property type="evidence" value="ECO:0007669"/>
    <property type="project" value="InterPro"/>
</dbReference>
<feature type="domain" description="DNA helicase Pif1-like DEAD-box helicase" evidence="2">
    <location>
        <begin position="819"/>
        <end position="928"/>
    </location>
</feature>
<dbReference type="AlphaFoldDB" id="Q9ZQ61"/>
<protein>
    <recommendedName>
        <fullName evidence="1">ATP-dependent DNA helicase</fullName>
        <ecNumber evidence="1">5.6.2.3</ecNumber>
    </recommendedName>
</protein>
<dbReference type="InterPro" id="IPR027417">
    <property type="entry name" value="P-loop_NTPase"/>
</dbReference>
<evidence type="ECO:0000259" key="3">
    <source>
        <dbReference type="Pfam" id="PF14214"/>
    </source>
</evidence>
<dbReference type="PANTHER" id="PTHR10492:SF101">
    <property type="entry name" value="ATP-DEPENDENT DNA HELICASE"/>
    <property type="match status" value="1"/>
</dbReference>
<dbReference type="Gene3D" id="3.40.50.300">
    <property type="entry name" value="P-loop containing nucleotide triphosphate hydrolases"/>
    <property type="match status" value="1"/>
</dbReference>
<dbReference type="GO" id="GO:0006310">
    <property type="term" value="P:DNA recombination"/>
    <property type="evidence" value="ECO:0007669"/>
    <property type="project" value="UniProtKB-KW"/>
</dbReference>
<feature type="domain" description="DNA helicase Pif1-like 2B" evidence="4">
    <location>
        <begin position="1109"/>
        <end position="1155"/>
    </location>
</feature>
<reference evidence="5" key="3">
    <citation type="submission" date="2002-02" db="EMBL/GenBank/DDBJ databases">
        <authorList>
            <person name="Town C.D."/>
            <person name="Kaul S."/>
        </authorList>
    </citation>
    <scope>NUCLEOTIDE SEQUENCE</scope>
</reference>
<name>Q9ZQ61_ARATH</name>
<dbReference type="EC" id="5.6.2.3" evidence="1"/>
<feature type="domain" description="DNA helicase Pif1-like DEAD-box helicase" evidence="2">
    <location>
        <begin position="929"/>
        <end position="1014"/>
    </location>
</feature>
<dbReference type="Pfam" id="PF05970">
    <property type="entry name" value="PIF1"/>
    <property type="match status" value="2"/>
</dbReference>
<comment type="cofactor">
    <cofactor evidence="1">
        <name>Mg(2+)</name>
        <dbReference type="ChEBI" id="CHEBI:18420"/>
    </cofactor>
</comment>
<keyword evidence="1 5" id="KW-0347">Helicase</keyword>
<dbReference type="SUPFAM" id="SSF52540">
    <property type="entry name" value="P-loop containing nucleoside triphosphate hydrolases"/>
    <property type="match status" value="2"/>
</dbReference>
<keyword evidence="1" id="KW-0233">DNA recombination</keyword>
<proteinExistence type="inferred from homology"/>
<dbReference type="EMBL" id="AC006304">
    <property type="protein sequence ID" value="AAD20107.1"/>
    <property type="molecule type" value="Genomic_DNA"/>
</dbReference>
<comment type="similarity">
    <text evidence="1">Belongs to the helicase family.</text>
</comment>
<dbReference type="InterPro" id="IPR049163">
    <property type="entry name" value="Pif1-like_2B_dom"/>
</dbReference>
<dbReference type="Pfam" id="PF21530">
    <property type="entry name" value="Pif1_2B_dom"/>
    <property type="match status" value="1"/>
</dbReference>
<dbReference type="GO" id="GO:0016887">
    <property type="term" value="F:ATP hydrolysis activity"/>
    <property type="evidence" value="ECO:0007669"/>
    <property type="project" value="RHEA"/>
</dbReference>
<keyword evidence="1" id="KW-0067">ATP-binding</keyword>
<keyword evidence="1" id="KW-0227">DNA damage</keyword>
<dbReference type="PANTHER" id="PTHR10492">
    <property type="match status" value="1"/>
</dbReference>
<dbReference type="GO" id="GO:0006281">
    <property type="term" value="P:DNA repair"/>
    <property type="evidence" value="ECO:0007669"/>
    <property type="project" value="UniProtKB-KW"/>
</dbReference>
<evidence type="ECO:0000259" key="4">
    <source>
        <dbReference type="Pfam" id="PF21530"/>
    </source>
</evidence>
<dbReference type="Pfam" id="PF14214">
    <property type="entry name" value="Helitron_like_N"/>
    <property type="match status" value="1"/>
</dbReference>
<accession>Q9ZQ61</accession>
<reference evidence="5" key="2">
    <citation type="submission" date="2000-03" db="EMBL/GenBank/DDBJ databases">
        <authorList>
            <person name="Lin X."/>
            <person name="Kaul S."/>
            <person name="Shea T.P."/>
            <person name="Fujii C.Y."/>
            <person name="Shen M."/>
            <person name="VanAken S.E."/>
            <person name="Barnstead M.E."/>
            <person name="Mason T.M."/>
            <person name="Bowman C.L."/>
            <person name="Ronning C.M."/>
            <person name="Benito M.-I."/>
            <person name="Carrera A.J."/>
            <person name="Creasy T.H."/>
            <person name="Buell C.R."/>
            <person name="Town C.D."/>
            <person name="Nierman W.C."/>
            <person name="Fraser C.M."/>
            <person name="Venter J.C."/>
        </authorList>
    </citation>
    <scope>NUCLEOTIDE SEQUENCE</scope>
</reference>
<evidence type="ECO:0000259" key="2">
    <source>
        <dbReference type="Pfam" id="PF05970"/>
    </source>
</evidence>
<keyword evidence="1" id="KW-0234">DNA repair</keyword>
<dbReference type="PIR" id="H84515">
    <property type="entry name" value="H84515"/>
</dbReference>
<organism evidence="5">
    <name type="scientific">Arabidopsis thaliana</name>
    <name type="common">Mouse-ear cress</name>
    <dbReference type="NCBI Taxonomy" id="3702"/>
    <lineage>
        <taxon>Eukaryota</taxon>
        <taxon>Viridiplantae</taxon>
        <taxon>Streptophyta</taxon>
        <taxon>Embryophyta</taxon>
        <taxon>Tracheophyta</taxon>
        <taxon>Spermatophyta</taxon>
        <taxon>Magnoliopsida</taxon>
        <taxon>eudicotyledons</taxon>
        <taxon>Gunneridae</taxon>
        <taxon>Pentapetalae</taxon>
        <taxon>rosids</taxon>
        <taxon>malvids</taxon>
        <taxon>Brassicales</taxon>
        <taxon>Brassicaceae</taxon>
        <taxon>Camelineae</taxon>
        <taxon>Arabidopsis</taxon>
    </lineage>
</organism>
<gene>
    <name evidence="5" type="ordered locus">At2g14300</name>
</gene>
<dbReference type="GO" id="GO:0005524">
    <property type="term" value="F:ATP binding"/>
    <property type="evidence" value="ECO:0007669"/>
    <property type="project" value="UniProtKB-KW"/>
</dbReference>
<keyword evidence="1" id="KW-0547">Nucleotide-binding</keyword>
<feature type="domain" description="Helitron helicase-like" evidence="3">
    <location>
        <begin position="261"/>
        <end position="422"/>
    </location>
</feature>